<proteinExistence type="predicted"/>
<dbReference type="Pfam" id="PF00440">
    <property type="entry name" value="TetR_N"/>
    <property type="match status" value="1"/>
</dbReference>
<evidence type="ECO:0000313" key="7">
    <source>
        <dbReference type="Proteomes" id="UP001501455"/>
    </source>
</evidence>
<dbReference type="InterPro" id="IPR009057">
    <property type="entry name" value="Homeodomain-like_sf"/>
</dbReference>
<evidence type="ECO:0000259" key="5">
    <source>
        <dbReference type="PROSITE" id="PS50977"/>
    </source>
</evidence>
<accession>A0ABP6UA68</accession>
<evidence type="ECO:0000256" key="3">
    <source>
        <dbReference type="ARBA" id="ARBA00023163"/>
    </source>
</evidence>
<organism evidence="6 7">
    <name type="scientific">Streptomyces prasinosporus</name>
    <dbReference type="NCBI Taxonomy" id="68256"/>
    <lineage>
        <taxon>Bacteria</taxon>
        <taxon>Bacillati</taxon>
        <taxon>Actinomycetota</taxon>
        <taxon>Actinomycetes</taxon>
        <taxon>Kitasatosporales</taxon>
        <taxon>Streptomycetaceae</taxon>
        <taxon>Streptomyces</taxon>
        <taxon>Streptomyces albogriseolus group</taxon>
    </lineage>
</organism>
<evidence type="ECO:0000256" key="4">
    <source>
        <dbReference type="PROSITE-ProRule" id="PRU00335"/>
    </source>
</evidence>
<name>A0ABP6UA68_9ACTN</name>
<protein>
    <submittedName>
        <fullName evidence="6">TetR/AcrR family transcriptional regulator</fullName>
    </submittedName>
</protein>
<sequence length="209" mass="22994">MVLQARGANVPDREAAQDQALKAAEELFYSRGIQAVGMDAVRNASGLSLKRLYQLFPSKEALVLEFLDRRDRRWRQALAHHVDARTTPEDQVVAVFEWLHTWFSEPGYRGCAFINSFGELGGISPEVAARARRHKQAFRDYLVALVTATGRPAALGDQLVLLAEGAITTAAITGTSQPATQARDAARLLMLAYSRDNGERPDVSQQTGE</sequence>
<gene>
    <name evidence="6" type="ORF">GCM10019016_112030</name>
</gene>
<evidence type="ECO:0000256" key="1">
    <source>
        <dbReference type="ARBA" id="ARBA00023015"/>
    </source>
</evidence>
<comment type="caution">
    <text evidence="6">The sequence shown here is derived from an EMBL/GenBank/DDBJ whole genome shotgun (WGS) entry which is preliminary data.</text>
</comment>
<dbReference type="PRINTS" id="PR00455">
    <property type="entry name" value="HTHTETR"/>
</dbReference>
<dbReference type="InterPro" id="IPR036271">
    <property type="entry name" value="Tet_transcr_reg_TetR-rel_C_sf"/>
</dbReference>
<feature type="domain" description="HTH tetR-type" evidence="5">
    <location>
        <begin position="14"/>
        <end position="74"/>
    </location>
</feature>
<keyword evidence="2 4" id="KW-0238">DNA-binding</keyword>
<dbReference type="RefSeq" id="WP_318295977.1">
    <property type="nucleotide sequence ID" value="NZ_BAAAXF010000081.1"/>
</dbReference>
<keyword evidence="7" id="KW-1185">Reference proteome</keyword>
<reference evidence="7" key="1">
    <citation type="journal article" date="2019" name="Int. J. Syst. Evol. Microbiol.">
        <title>The Global Catalogue of Microorganisms (GCM) 10K type strain sequencing project: providing services to taxonomists for standard genome sequencing and annotation.</title>
        <authorList>
            <consortium name="The Broad Institute Genomics Platform"/>
            <consortium name="The Broad Institute Genome Sequencing Center for Infectious Disease"/>
            <person name="Wu L."/>
            <person name="Ma J."/>
        </authorList>
    </citation>
    <scope>NUCLEOTIDE SEQUENCE [LARGE SCALE GENOMIC DNA]</scope>
    <source>
        <strain evidence="7">JCM 4816</strain>
    </source>
</reference>
<keyword evidence="1" id="KW-0805">Transcription regulation</keyword>
<dbReference type="InterPro" id="IPR001647">
    <property type="entry name" value="HTH_TetR"/>
</dbReference>
<dbReference type="PANTHER" id="PTHR47506:SF1">
    <property type="entry name" value="HTH-TYPE TRANSCRIPTIONAL REGULATOR YJDC"/>
    <property type="match status" value="1"/>
</dbReference>
<dbReference type="PANTHER" id="PTHR47506">
    <property type="entry name" value="TRANSCRIPTIONAL REGULATORY PROTEIN"/>
    <property type="match status" value="1"/>
</dbReference>
<dbReference type="SUPFAM" id="SSF46689">
    <property type="entry name" value="Homeodomain-like"/>
    <property type="match status" value="1"/>
</dbReference>
<dbReference type="Proteomes" id="UP001501455">
    <property type="component" value="Unassembled WGS sequence"/>
</dbReference>
<dbReference type="PROSITE" id="PS50977">
    <property type="entry name" value="HTH_TETR_2"/>
    <property type="match status" value="1"/>
</dbReference>
<evidence type="ECO:0000256" key="2">
    <source>
        <dbReference type="ARBA" id="ARBA00023125"/>
    </source>
</evidence>
<feature type="DNA-binding region" description="H-T-H motif" evidence="4">
    <location>
        <begin position="37"/>
        <end position="56"/>
    </location>
</feature>
<evidence type="ECO:0000313" key="6">
    <source>
        <dbReference type="EMBL" id="GAA3504090.1"/>
    </source>
</evidence>
<dbReference type="SUPFAM" id="SSF48498">
    <property type="entry name" value="Tetracyclin repressor-like, C-terminal domain"/>
    <property type="match status" value="1"/>
</dbReference>
<dbReference type="EMBL" id="BAAAXF010000081">
    <property type="protein sequence ID" value="GAA3504090.1"/>
    <property type="molecule type" value="Genomic_DNA"/>
</dbReference>
<dbReference type="Gene3D" id="1.10.357.10">
    <property type="entry name" value="Tetracycline Repressor, domain 2"/>
    <property type="match status" value="1"/>
</dbReference>
<keyword evidence="3" id="KW-0804">Transcription</keyword>